<evidence type="ECO:0000256" key="1">
    <source>
        <dbReference type="SAM" id="Phobius"/>
    </source>
</evidence>
<evidence type="ECO:0000313" key="3">
    <source>
        <dbReference type="Proteomes" id="UP000006977"/>
    </source>
</evidence>
<comment type="caution">
    <text evidence="2">The sequence shown here is derived from an EMBL/GenBank/DDBJ whole genome shotgun (WGS) entry which is preliminary data.</text>
</comment>
<organism evidence="2 3">
    <name type="scientific">Bacillus cereus HuA4-10</name>
    <dbReference type="NCBI Taxonomy" id="1053206"/>
    <lineage>
        <taxon>Bacteria</taxon>
        <taxon>Bacillati</taxon>
        <taxon>Bacillota</taxon>
        <taxon>Bacilli</taxon>
        <taxon>Bacillales</taxon>
        <taxon>Bacillaceae</taxon>
        <taxon>Bacillus</taxon>
        <taxon>Bacillus cereus group</taxon>
    </lineage>
</organism>
<sequence length="33" mass="4088">MRLREDFFMLKGEGFIIILLFFMKRRLVIDLLL</sequence>
<evidence type="ECO:0000313" key="2">
    <source>
        <dbReference type="EMBL" id="EJQ77247.1"/>
    </source>
</evidence>
<gene>
    <name evidence="2" type="ORF">IGC_03546</name>
</gene>
<name>J8DCT8_BACCE</name>
<reference evidence="2 3" key="1">
    <citation type="submission" date="2012-04" db="EMBL/GenBank/DDBJ databases">
        <title>The Genome Sequence of Bacillus cereus HuA4-10.</title>
        <authorList>
            <consortium name="The Broad Institute Genome Sequencing Platform"/>
            <consortium name="The Broad Institute Genome Sequencing Center for Infectious Disease"/>
            <person name="Feldgarden M."/>
            <person name="Van der Auwera G.A."/>
            <person name="Mahillon J."/>
            <person name="Duprez V."/>
            <person name="Timmery S."/>
            <person name="Mattelet C."/>
            <person name="Dierick K."/>
            <person name="Sun M."/>
            <person name="Yu Z."/>
            <person name="Zhu L."/>
            <person name="Hu X."/>
            <person name="Shank E.B."/>
            <person name="Swiecicka I."/>
            <person name="Hansen B.M."/>
            <person name="Andrup L."/>
            <person name="Young S.K."/>
            <person name="Zeng Q."/>
            <person name="Gargeya S."/>
            <person name="Fitzgerald M."/>
            <person name="Haas B."/>
            <person name="Abouelleil A."/>
            <person name="Alvarado L."/>
            <person name="Arachchi H.M."/>
            <person name="Berlin A."/>
            <person name="Chapman S.B."/>
            <person name="Goldberg J."/>
            <person name="Griggs A."/>
            <person name="Gujja S."/>
            <person name="Hansen M."/>
            <person name="Howarth C."/>
            <person name="Imamovic A."/>
            <person name="Larimer J."/>
            <person name="McCowen C."/>
            <person name="Montmayeur A."/>
            <person name="Murphy C."/>
            <person name="Neiman D."/>
            <person name="Pearson M."/>
            <person name="Priest M."/>
            <person name="Roberts A."/>
            <person name="Saif S."/>
            <person name="Shea T."/>
            <person name="Sisk P."/>
            <person name="Sykes S."/>
            <person name="Wortman J."/>
            <person name="Nusbaum C."/>
            <person name="Birren B."/>
        </authorList>
    </citation>
    <scope>NUCLEOTIDE SEQUENCE [LARGE SCALE GENOMIC DNA]</scope>
    <source>
        <strain evidence="2 3">HuA4-10</strain>
    </source>
</reference>
<keyword evidence="1" id="KW-0812">Transmembrane</keyword>
<dbReference type="HOGENOM" id="CLU_3380424_0_0_9"/>
<protein>
    <submittedName>
        <fullName evidence="2">Uncharacterized protein</fullName>
    </submittedName>
</protein>
<accession>J8DCT8</accession>
<dbReference type="Proteomes" id="UP000006977">
    <property type="component" value="Unassembled WGS sequence"/>
</dbReference>
<feature type="transmembrane region" description="Helical" evidence="1">
    <location>
        <begin position="7"/>
        <end position="23"/>
    </location>
</feature>
<dbReference type="AlphaFoldDB" id="J8DCT8"/>
<proteinExistence type="predicted"/>
<dbReference type="EMBL" id="AHEA01000026">
    <property type="protein sequence ID" value="EJQ77247.1"/>
    <property type="molecule type" value="Genomic_DNA"/>
</dbReference>
<keyword evidence="1" id="KW-1133">Transmembrane helix</keyword>
<keyword evidence="1" id="KW-0472">Membrane</keyword>